<evidence type="ECO:0000256" key="1">
    <source>
        <dbReference type="ARBA" id="ARBA00008714"/>
    </source>
</evidence>
<keyword evidence="8" id="KW-1185">Reference proteome</keyword>
<dbReference type="Gene3D" id="3.55.40.20">
    <property type="entry name" value="Iron/manganese superoxide dismutase, C-terminal domain"/>
    <property type="match status" value="1"/>
</dbReference>
<dbReference type="Pfam" id="PF00081">
    <property type="entry name" value="Sod_Fe_N"/>
    <property type="match status" value="1"/>
</dbReference>
<dbReference type="Proteomes" id="UP000295096">
    <property type="component" value="Unassembled WGS sequence"/>
</dbReference>
<reference evidence="7 8" key="1">
    <citation type="journal article" date="2016" name="J. Microbiol.">
        <title>Dankookia rubra gen. nov., sp. nov., an alphaproteobacterium isolated from sediment of a shallow stream.</title>
        <authorList>
            <person name="Kim W.H."/>
            <person name="Kim D.H."/>
            <person name="Kang K."/>
            <person name="Ahn T.Y."/>
        </authorList>
    </citation>
    <scope>NUCLEOTIDE SEQUENCE [LARGE SCALE GENOMIC DNA]</scope>
    <source>
        <strain evidence="7 8">JCM30602</strain>
    </source>
</reference>
<gene>
    <name evidence="7" type="ORF">E2C06_24210</name>
</gene>
<feature type="domain" description="Manganese/iron superoxide dismutase C-terminal" evidence="6">
    <location>
        <begin position="164"/>
        <end position="265"/>
    </location>
</feature>
<dbReference type="Pfam" id="PF02777">
    <property type="entry name" value="Sod_Fe_C"/>
    <property type="match status" value="1"/>
</dbReference>
<feature type="domain" description="Manganese/iron superoxide dismutase N-terminal" evidence="5">
    <location>
        <begin position="71"/>
        <end position="157"/>
    </location>
</feature>
<dbReference type="PANTHER" id="PTHR43595">
    <property type="entry name" value="37S RIBOSOMAL PROTEIN S26, MITOCHONDRIAL"/>
    <property type="match status" value="1"/>
</dbReference>
<evidence type="ECO:0000313" key="7">
    <source>
        <dbReference type="EMBL" id="TDH60055.1"/>
    </source>
</evidence>
<name>A0A4V3A9P3_9PROT</name>
<dbReference type="InterPro" id="IPR019833">
    <property type="entry name" value="Mn/Fe_SOD_BS"/>
</dbReference>
<protein>
    <recommendedName>
        <fullName evidence="2">superoxide dismutase</fullName>
        <ecNumber evidence="2">1.15.1.1</ecNumber>
    </recommendedName>
</protein>
<dbReference type="InterPro" id="IPR036324">
    <property type="entry name" value="Mn/Fe_SOD_N_sf"/>
</dbReference>
<evidence type="ECO:0000259" key="5">
    <source>
        <dbReference type="Pfam" id="PF00081"/>
    </source>
</evidence>
<evidence type="ECO:0000259" key="6">
    <source>
        <dbReference type="Pfam" id="PF02777"/>
    </source>
</evidence>
<dbReference type="AlphaFoldDB" id="A0A4V3A9P3"/>
<organism evidence="7 8">
    <name type="scientific">Dankookia rubra</name>
    <dbReference type="NCBI Taxonomy" id="1442381"/>
    <lineage>
        <taxon>Bacteria</taxon>
        <taxon>Pseudomonadati</taxon>
        <taxon>Pseudomonadota</taxon>
        <taxon>Alphaproteobacteria</taxon>
        <taxon>Acetobacterales</taxon>
        <taxon>Roseomonadaceae</taxon>
        <taxon>Dankookia</taxon>
    </lineage>
</organism>
<dbReference type="SUPFAM" id="SSF46609">
    <property type="entry name" value="Fe,Mn superoxide dismutase (SOD), N-terminal domain"/>
    <property type="match status" value="1"/>
</dbReference>
<evidence type="ECO:0000256" key="3">
    <source>
        <dbReference type="ARBA" id="ARBA00022723"/>
    </source>
</evidence>
<evidence type="ECO:0000313" key="8">
    <source>
        <dbReference type="Proteomes" id="UP000295096"/>
    </source>
</evidence>
<dbReference type="EC" id="1.15.1.1" evidence="2"/>
<dbReference type="FunFam" id="1.10.287.990:FF:000001">
    <property type="entry name" value="Superoxide dismutase"/>
    <property type="match status" value="1"/>
</dbReference>
<dbReference type="InterPro" id="IPR019832">
    <property type="entry name" value="Mn/Fe_SOD_C"/>
</dbReference>
<dbReference type="SUPFAM" id="SSF54719">
    <property type="entry name" value="Fe,Mn superoxide dismutase (SOD), C-terminal domain"/>
    <property type="match status" value="1"/>
</dbReference>
<evidence type="ECO:0000256" key="4">
    <source>
        <dbReference type="ARBA" id="ARBA00023002"/>
    </source>
</evidence>
<comment type="caution">
    <text evidence="7">The sequence shown here is derived from an EMBL/GenBank/DDBJ whole genome shotgun (WGS) entry which is preliminary data.</text>
</comment>
<dbReference type="InterPro" id="IPR001189">
    <property type="entry name" value="Mn/Fe_SOD"/>
</dbReference>
<keyword evidence="4" id="KW-0560">Oxidoreductase</keyword>
<sequence>MPPSPSAPCDSAWPLVRRLPLPCPAEQPGRPPVTLSASRRGLLLGGAALLAAAPRRVFAQAAAPAAPTGPFTLPPLPYAMEANEAAIDARTMQIHHDLHHAAYVTNLNAAVKDHSALHTMPIEEMLAKLPELPEGIRTAVRNNGGGHANHTMFWGVMGGKGGQPSGPLLAAIERDLGGWDACRAAVERAGNTQFGSGWAFVTVTREGKLAVVQKPNQDTPLMEGGRVLLGNDVWEHAYYLRYQNRRPEYTKAWWNVVNWDAVAQRYAAAQAGALKV</sequence>
<keyword evidence="3" id="KW-0479">Metal-binding</keyword>
<dbReference type="EMBL" id="SMSJ01000046">
    <property type="protein sequence ID" value="TDH60055.1"/>
    <property type="molecule type" value="Genomic_DNA"/>
</dbReference>
<dbReference type="PROSITE" id="PS00088">
    <property type="entry name" value="SOD_MN"/>
    <property type="match status" value="1"/>
</dbReference>
<dbReference type="InterPro" id="IPR019831">
    <property type="entry name" value="Mn/Fe_SOD_N"/>
</dbReference>
<dbReference type="InterPro" id="IPR036314">
    <property type="entry name" value="SOD_C_sf"/>
</dbReference>
<dbReference type="GO" id="GO:0046872">
    <property type="term" value="F:metal ion binding"/>
    <property type="evidence" value="ECO:0007669"/>
    <property type="project" value="UniProtKB-KW"/>
</dbReference>
<dbReference type="OrthoDB" id="9803125at2"/>
<dbReference type="PANTHER" id="PTHR43595:SF2">
    <property type="entry name" value="SMALL RIBOSOMAL SUBUNIT PROTEIN MS42"/>
    <property type="match status" value="1"/>
</dbReference>
<evidence type="ECO:0000256" key="2">
    <source>
        <dbReference type="ARBA" id="ARBA00012682"/>
    </source>
</evidence>
<proteinExistence type="inferred from homology"/>
<dbReference type="GO" id="GO:0005737">
    <property type="term" value="C:cytoplasm"/>
    <property type="evidence" value="ECO:0007669"/>
    <property type="project" value="TreeGrafter"/>
</dbReference>
<dbReference type="GO" id="GO:0004784">
    <property type="term" value="F:superoxide dismutase activity"/>
    <property type="evidence" value="ECO:0007669"/>
    <property type="project" value="UniProtKB-EC"/>
</dbReference>
<comment type="similarity">
    <text evidence="1">Belongs to the iron/manganese superoxide dismutase family.</text>
</comment>
<accession>A0A4V3A9P3</accession>
<dbReference type="Gene3D" id="1.10.287.990">
    <property type="entry name" value="Fe,Mn superoxide dismutase (SOD) domain"/>
    <property type="match status" value="1"/>
</dbReference>
<dbReference type="PRINTS" id="PR01703">
    <property type="entry name" value="MNSODISMTASE"/>
</dbReference>